<feature type="signal peptide" evidence="2">
    <location>
        <begin position="1"/>
        <end position="21"/>
    </location>
</feature>
<organism evidence="3 4">
    <name type="scientific">Variibacter gotjawalensis</name>
    <dbReference type="NCBI Taxonomy" id="1333996"/>
    <lineage>
        <taxon>Bacteria</taxon>
        <taxon>Pseudomonadati</taxon>
        <taxon>Pseudomonadota</taxon>
        <taxon>Alphaproteobacteria</taxon>
        <taxon>Hyphomicrobiales</taxon>
        <taxon>Nitrobacteraceae</taxon>
        <taxon>Variibacter</taxon>
    </lineage>
</organism>
<evidence type="ECO:0000313" key="3">
    <source>
        <dbReference type="EMBL" id="BAT59950.1"/>
    </source>
</evidence>
<evidence type="ECO:0000313" key="4">
    <source>
        <dbReference type="Proteomes" id="UP000236884"/>
    </source>
</evidence>
<dbReference type="PIRSF" id="PIRSF006470">
    <property type="entry name" value="DctB"/>
    <property type="match status" value="1"/>
</dbReference>
<dbReference type="GO" id="GO:0055085">
    <property type="term" value="P:transmembrane transport"/>
    <property type="evidence" value="ECO:0007669"/>
    <property type="project" value="InterPro"/>
</dbReference>
<dbReference type="NCBIfam" id="NF037995">
    <property type="entry name" value="TRAP_S1"/>
    <property type="match status" value="1"/>
</dbReference>
<dbReference type="RefSeq" id="WP_096355755.1">
    <property type="nucleotide sequence ID" value="NZ_AP014946.1"/>
</dbReference>
<dbReference type="InterPro" id="IPR018389">
    <property type="entry name" value="DctP_fam"/>
</dbReference>
<dbReference type="NCBIfam" id="TIGR00787">
    <property type="entry name" value="dctP"/>
    <property type="match status" value="1"/>
</dbReference>
<keyword evidence="4" id="KW-1185">Reference proteome</keyword>
<reference evidence="3 4" key="1">
    <citation type="submission" date="2015-08" db="EMBL/GenBank/DDBJ databases">
        <title>Investigation of the bacterial diversity of lava forest soil.</title>
        <authorList>
            <person name="Lee J.S."/>
        </authorList>
    </citation>
    <scope>NUCLEOTIDE SEQUENCE [LARGE SCALE GENOMIC DNA]</scope>
    <source>
        <strain evidence="3 4">GJW-30</strain>
    </source>
</reference>
<dbReference type="OrthoDB" id="9803763at2"/>
<feature type="chain" id="PRO_5006615851" evidence="2">
    <location>
        <begin position="22"/>
        <end position="322"/>
    </location>
</feature>
<sequence length="322" mass="34958">MRIATLTAALLMTAFAGVASAQSTIKIGYTLPPNSHYGTAGRVFGEEIAKLTNGRYKAEQFPANALGGEREMIESLQLGNLEMVITSSGPVGNFVPEVAITDIPFLFRDTAHARAVLDSPIGQDILARFPAKGLVALGWGEQGFRHLTNNKRPVKQPEDLKGLKIRTMENQVHMTAFRTLGASPTPMAWPEVIGGLQQGTIDGQENPLSVIVSAKLSEVQKHLTLSRHVYSPALILISKRTFDALSADDKKAFQEAGKVAAAAMRKHIDDVEKKGVEDLKAAGFQVVEEVDTAKFQTVLAPAFAEYAKKFGADKIEKIRTYK</sequence>
<evidence type="ECO:0000256" key="1">
    <source>
        <dbReference type="ARBA" id="ARBA00022729"/>
    </source>
</evidence>
<dbReference type="AlphaFoldDB" id="A0A0S3PVQ6"/>
<dbReference type="PANTHER" id="PTHR33376">
    <property type="match status" value="1"/>
</dbReference>
<gene>
    <name evidence="3" type="primary">yiaO_3</name>
    <name evidence="3" type="ORF">GJW-30_1_02485</name>
</gene>
<keyword evidence="1 2" id="KW-0732">Signal</keyword>
<dbReference type="Proteomes" id="UP000236884">
    <property type="component" value="Chromosome"/>
</dbReference>
<dbReference type="PANTHER" id="PTHR33376:SF18">
    <property type="entry name" value="2,3-DIKETO-L-GULONATE-BINDING PERIPLASMIC PROTEIN YIAO"/>
    <property type="match status" value="1"/>
</dbReference>
<proteinExistence type="predicted"/>
<dbReference type="InterPro" id="IPR038404">
    <property type="entry name" value="TRAP_DctP_sf"/>
</dbReference>
<dbReference type="Gene3D" id="3.40.190.170">
    <property type="entry name" value="Bacterial extracellular solute-binding protein, family 7"/>
    <property type="match status" value="1"/>
</dbReference>
<dbReference type="GO" id="GO:0030288">
    <property type="term" value="C:outer membrane-bounded periplasmic space"/>
    <property type="evidence" value="ECO:0007669"/>
    <property type="project" value="InterPro"/>
</dbReference>
<protein>
    <submittedName>
        <fullName evidence="3">2,3-diketo-L-gulonate-binding periplasmic protein YiaO</fullName>
    </submittedName>
</protein>
<dbReference type="InterPro" id="IPR004682">
    <property type="entry name" value="TRAP_DctP"/>
</dbReference>
<name>A0A0S3PVQ6_9BRAD</name>
<accession>A0A0S3PVQ6</accession>
<dbReference type="CDD" id="cd13675">
    <property type="entry name" value="PBP2_TRAP_SBP_like_5"/>
    <property type="match status" value="1"/>
</dbReference>
<dbReference type="Pfam" id="PF03480">
    <property type="entry name" value="DctP"/>
    <property type="match status" value="1"/>
</dbReference>
<evidence type="ECO:0000256" key="2">
    <source>
        <dbReference type="SAM" id="SignalP"/>
    </source>
</evidence>
<dbReference type="KEGG" id="vgo:GJW-30_1_02485"/>
<dbReference type="GO" id="GO:0030246">
    <property type="term" value="F:carbohydrate binding"/>
    <property type="evidence" value="ECO:0007669"/>
    <property type="project" value="TreeGrafter"/>
</dbReference>
<dbReference type="EMBL" id="AP014946">
    <property type="protein sequence ID" value="BAT59950.1"/>
    <property type="molecule type" value="Genomic_DNA"/>
</dbReference>